<dbReference type="AlphaFoldDB" id="B8FI17"/>
<evidence type="ECO:0000256" key="4">
    <source>
        <dbReference type="ARBA" id="ARBA00023125"/>
    </source>
</evidence>
<evidence type="ECO:0000256" key="2">
    <source>
        <dbReference type="ARBA" id="ARBA00023012"/>
    </source>
</evidence>
<protein>
    <submittedName>
        <fullName evidence="10">Two component transcriptional regulator, winged helix family</fullName>
    </submittedName>
</protein>
<dbReference type="InterPro" id="IPR016032">
    <property type="entry name" value="Sig_transdc_resp-reg_C-effctor"/>
</dbReference>
<dbReference type="GO" id="GO:0006355">
    <property type="term" value="P:regulation of DNA-templated transcription"/>
    <property type="evidence" value="ECO:0007669"/>
    <property type="project" value="InterPro"/>
</dbReference>
<dbReference type="GO" id="GO:0005829">
    <property type="term" value="C:cytosol"/>
    <property type="evidence" value="ECO:0007669"/>
    <property type="project" value="TreeGrafter"/>
</dbReference>
<evidence type="ECO:0000256" key="1">
    <source>
        <dbReference type="ARBA" id="ARBA00022553"/>
    </source>
</evidence>
<dbReference type="eggNOG" id="COG0745">
    <property type="taxonomic scope" value="Bacteria"/>
</dbReference>
<dbReference type="InterPro" id="IPR039420">
    <property type="entry name" value="WalR-like"/>
</dbReference>
<dbReference type="PROSITE" id="PS50110">
    <property type="entry name" value="RESPONSE_REGULATORY"/>
    <property type="match status" value="1"/>
</dbReference>
<dbReference type="PANTHER" id="PTHR48111">
    <property type="entry name" value="REGULATOR OF RPOS"/>
    <property type="match status" value="1"/>
</dbReference>
<gene>
    <name evidence="10" type="ordered locus">Dalk_0879</name>
</gene>
<dbReference type="Pfam" id="PF00072">
    <property type="entry name" value="Response_reg"/>
    <property type="match status" value="1"/>
</dbReference>
<dbReference type="SMART" id="SM00448">
    <property type="entry name" value="REC"/>
    <property type="match status" value="1"/>
</dbReference>
<keyword evidence="4 7" id="KW-0238">DNA-binding</keyword>
<accession>B8FI17</accession>
<dbReference type="GO" id="GO:0000976">
    <property type="term" value="F:transcription cis-regulatory region binding"/>
    <property type="evidence" value="ECO:0007669"/>
    <property type="project" value="TreeGrafter"/>
</dbReference>
<evidence type="ECO:0000313" key="11">
    <source>
        <dbReference type="Proteomes" id="UP000000739"/>
    </source>
</evidence>
<dbReference type="Gene3D" id="1.10.10.10">
    <property type="entry name" value="Winged helix-like DNA-binding domain superfamily/Winged helix DNA-binding domain"/>
    <property type="match status" value="1"/>
</dbReference>
<dbReference type="CDD" id="cd19938">
    <property type="entry name" value="REC_OmpR_BaeR-like"/>
    <property type="match status" value="1"/>
</dbReference>
<proteinExistence type="predicted"/>
<dbReference type="InterPro" id="IPR011006">
    <property type="entry name" value="CheY-like_superfamily"/>
</dbReference>
<dbReference type="InterPro" id="IPR001789">
    <property type="entry name" value="Sig_transdc_resp-reg_receiver"/>
</dbReference>
<keyword evidence="1 6" id="KW-0597">Phosphoprotein</keyword>
<feature type="domain" description="OmpR/PhoB-type" evidence="9">
    <location>
        <begin position="129"/>
        <end position="228"/>
    </location>
</feature>
<feature type="DNA-binding region" description="OmpR/PhoB-type" evidence="7">
    <location>
        <begin position="129"/>
        <end position="228"/>
    </location>
</feature>
<keyword evidence="11" id="KW-1185">Reference proteome</keyword>
<reference evidence="10 11" key="1">
    <citation type="journal article" date="2012" name="Environ. Microbiol.">
        <title>The genome sequence of Desulfatibacillum alkenivorans AK-01: a blueprint for anaerobic alkane oxidation.</title>
        <authorList>
            <person name="Callaghan A.V."/>
            <person name="Morris B.E."/>
            <person name="Pereira I.A."/>
            <person name="McInerney M.J."/>
            <person name="Austin R.N."/>
            <person name="Groves J.T."/>
            <person name="Kukor J.J."/>
            <person name="Suflita J.M."/>
            <person name="Young L.Y."/>
            <person name="Zylstra G.J."/>
            <person name="Wawrik B."/>
        </authorList>
    </citation>
    <scope>NUCLEOTIDE SEQUENCE [LARGE SCALE GENOMIC DNA]</scope>
    <source>
        <strain evidence="10 11">AK-01</strain>
    </source>
</reference>
<dbReference type="SMART" id="SM00862">
    <property type="entry name" value="Trans_reg_C"/>
    <property type="match status" value="1"/>
</dbReference>
<dbReference type="Gene3D" id="3.40.50.2300">
    <property type="match status" value="1"/>
</dbReference>
<evidence type="ECO:0000313" key="10">
    <source>
        <dbReference type="EMBL" id="ACL02584.1"/>
    </source>
</evidence>
<sequence>MTKQAFILIVEDEPKIAEGLAAYLENAGFRTHCLDRGDRAARFVRQEAPDLVLLDIMLPGKDGMEVCKELRSFSQIPIIMLTARVEEIDRLLGLELGADDYICKPFSPREVVARVKAVLRRSNTPQEESKRITEGPIILDEDSREVSVGGNSLKLTPSEFMILKVMMSRPNRVFSRNELLDLAIGSQFEGYDRTIDSHIRNLRKKIKKALPDLECIHSIYGAGYKFNIS</sequence>
<evidence type="ECO:0000259" key="8">
    <source>
        <dbReference type="PROSITE" id="PS50110"/>
    </source>
</evidence>
<dbReference type="Proteomes" id="UP000000739">
    <property type="component" value="Chromosome"/>
</dbReference>
<evidence type="ECO:0000256" key="3">
    <source>
        <dbReference type="ARBA" id="ARBA00023015"/>
    </source>
</evidence>
<feature type="modified residue" description="4-aspartylphosphate" evidence="6">
    <location>
        <position position="55"/>
    </location>
</feature>
<dbReference type="InterPro" id="IPR001867">
    <property type="entry name" value="OmpR/PhoB-type_DNA-bd"/>
</dbReference>
<dbReference type="HOGENOM" id="CLU_000445_30_4_7"/>
<evidence type="ECO:0000256" key="6">
    <source>
        <dbReference type="PROSITE-ProRule" id="PRU00169"/>
    </source>
</evidence>
<dbReference type="Gene3D" id="6.10.250.690">
    <property type="match status" value="1"/>
</dbReference>
<feature type="domain" description="Response regulatory" evidence="8">
    <location>
        <begin position="6"/>
        <end position="119"/>
    </location>
</feature>
<dbReference type="GO" id="GO:0032993">
    <property type="term" value="C:protein-DNA complex"/>
    <property type="evidence" value="ECO:0007669"/>
    <property type="project" value="TreeGrafter"/>
</dbReference>
<organism evidence="10 11">
    <name type="scientific">Desulfatibacillum aliphaticivorans</name>
    <dbReference type="NCBI Taxonomy" id="218208"/>
    <lineage>
        <taxon>Bacteria</taxon>
        <taxon>Pseudomonadati</taxon>
        <taxon>Thermodesulfobacteriota</taxon>
        <taxon>Desulfobacteria</taxon>
        <taxon>Desulfobacterales</taxon>
        <taxon>Desulfatibacillaceae</taxon>
        <taxon>Desulfatibacillum</taxon>
    </lineage>
</organism>
<dbReference type="SUPFAM" id="SSF46894">
    <property type="entry name" value="C-terminal effector domain of the bipartite response regulators"/>
    <property type="match status" value="1"/>
</dbReference>
<keyword evidence="5" id="KW-0804">Transcription</keyword>
<dbReference type="FunFam" id="3.40.50.2300:FF:000001">
    <property type="entry name" value="DNA-binding response regulator PhoB"/>
    <property type="match status" value="1"/>
</dbReference>
<dbReference type="PROSITE" id="PS51755">
    <property type="entry name" value="OMPR_PHOB"/>
    <property type="match status" value="1"/>
</dbReference>
<keyword evidence="3" id="KW-0805">Transcription regulation</keyword>
<dbReference type="Pfam" id="PF00486">
    <property type="entry name" value="Trans_reg_C"/>
    <property type="match status" value="1"/>
</dbReference>
<name>B8FI17_DESAL</name>
<evidence type="ECO:0000259" key="9">
    <source>
        <dbReference type="PROSITE" id="PS51755"/>
    </source>
</evidence>
<dbReference type="KEGG" id="dal:Dalk_0879"/>
<dbReference type="GO" id="GO:0000156">
    <property type="term" value="F:phosphorelay response regulator activity"/>
    <property type="evidence" value="ECO:0007669"/>
    <property type="project" value="TreeGrafter"/>
</dbReference>
<dbReference type="CDD" id="cd00383">
    <property type="entry name" value="trans_reg_C"/>
    <property type="match status" value="1"/>
</dbReference>
<evidence type="ECO:0000256" key="5">
    <source>
        <dbReference type="ARBA" id="ARBA00023163"/>
    </source>
</evidence>
<keyword evidence="2" id="KW-0902">Two-component regulatory system</keyword>
<dbReference type="PANTHER" id="PTHR48111:SF59">
    <property type="entry name" value="TRANSCRIPTIONAL REGULATORY PROTEIN BAER"/>
    <property type="match status" value="1"/>
</dbReference>
<dbReference type="RefSeq" id="WP_012610022.1">
    <property type="nucleotide sequence ID" value="NC_011768.1"/>
</dbReference>
<dbReference type="InterPro" id="IPR036388">
    <property type="entry name" value="WH-like_DNA-bd_sf"/>
</dbReference>
<evidence type="ECO:0000256" key="7">
    <source>
        <dbReference type="PROSITE-ProRule" id="PRU01091"/>
    </source>
</evidence>
<dbReference type="EMBL" id="CP001322">
    <property type="protein sequence ID" value="ACL02584.1"/>
    <property type="molecule type" value="Genomic_DNA"/>
</dbReference>
<dbReference type="SUPFAM" id="SSF52172">
    <property type="entry name" value="CheY-like"/>
    <property type="match status" value="1"/>
</dbReference>